<dbReference type="STRING" id="195.ATE51_02028"/>
<evidence type="ECO:0000313" key="3">
    <source>
        <dbReference type="EMBL" id="EAK1509398.1"/>
    </source>
</evidence>
<dbReference type="KEGG" id="ccoo:ATE51_02028"/>
<dbReference type="EMBL" id="AACSIE010000007">
    <property type="protein sequence ID" value="EAL9205006.1"/>
    <property type="molecule type" value="Genomic_DNA"/>
</dbReference>
<dbReference type="GeneID" id="66544234"/>
<gene>
    <name evidence="5" type="ORF">B9Q54_06540</name>
    <name evidence="2" type="ORF">BU953_03690</name>
    <name evidence="4" type="ORF">C6T04_07195</name>
    <name evidence="3" type="ORF">CJD00_03785</name>
    <name evidence="6" type="ORF">DSX26_05720</name>
    <name evidence="7" type="ORF">DYF97_08250</name>
    <name evidence="8" type="ORF">DYU70_07565</name>
</gene>
<evidence type="ECO:0000313" key="12">
    <source>
        <dbReference type="Proteomes" id="UP000365807"/>
    </source>
</evidence>
<comment type="caution">
    <text evidence="6">The sequence shown here is derived from an EMBL/GenBank/DDBJ whole genome shotgun (WGS) entry which is preliminary data.</text>
</comment>
<dbReference type="Proteomes" id="UP000409545">
    <property type="component" value="Unassembled WGS sequence"/>
</dbReference>
<dbReference type="eggNOG" id="ENOG50319IB">
    <property type="taxonomic scope" value="Bacteria"/>
</dbReference>
<keyword evidence="1" id="KW-0812">Transmembrane</keyword>
<evidence type="ECO:0000256" key="1">
    <source>
        <dbReference type="SAM" id="Phobius"/>
    </source>
</evidence>
<evidence type="ECO:0000313" key="9">
    <source>
        <dbReference type="Proteomes" id="UP000333665"/>
    </source>
</evidence>
<evidence type="ECO:0000313" key="5">
    <source>
        <dbReference type="EMBL" id="EAK5103923.1"/>
    </source>
</evidence>
<dbReference type="EMBL" id="AACDUL010000005">
    <property type="protein sequence ID" value="EAK1509398.1"/>
    <property type="molecule type" value="Genomic_DNA"/>
</dbReference>
<evidence type="ECO:0000313" key="2">
    <source>
        <dbReference type="EMBL" id="EAJ1076724.1"/>
    </source>
</evidence>
<dbReference type="EMBL" id="AACQHW010000005">
    <property type="protein sequence ID" value="EAL6850964.1"/>
    <property type="molecule type" value="Genomic_DNA"/>
</dbReference>
<dbReference type="Proteomes" id="UP000333665">
    <property type="component" value="Unassembled WGS sequence"/>
</dbReference>
<dbReference type="EMBL" id="AACGFG010000010">
    <property type="protein sequence ID" value="EAK4358689.1"/>
    <property type="molecule type" value="Genomic_DNA"/>
</dbReference>
<evidence type="ECO:0000313" key="6">
    <source>
        <dbReference type="EMBL" id="EAL6850964.1"/>
    </source>
</evidence>
<dbReference type="EMBL" id="AABUYW010000005">
    <property type="protein sequence ID" value="EAJ1076724.1"/>
    <property type="molecule type" value="Genomic_DNA"/>
</dbReference>
<dbReference type="KEGG" id="ccof:VC76_03925"/>
<dbReference type="Proteomes" id="UP000411403">
    <property type="component" value="Unassembled WGS sequence"/>
</dbReference>
<evidence type="ECO:0000313" key="13">
    <source>
        <dbReference type="Proteomes" id="UP000409545"/>
    </source>
</evidence>
<reference evidence="3 11" key="1">
    <citation type="submission" date="2018-05" db="EMBL/GenBank/DDBJ databases">
        <authorList>
            <consortium name="GenomeTrakr network: Whole genome sequencing for foodborne pathogen traceback"/>
        </authorList>
    </citation>
    <scope>NUCLEOTIDE SEQUENCE [LARGE SCALE GENOMIC DNA]</scope>
    <source>
        <strain evidence="3 11">NC_C6016</strain>
    </source>
</reference>
<dbReference type="AlphaFoldDB" id="A0A0Q2PM70"/>
<dbReference type="Proteomes" id="UP000361993">
    <property type="component" value="Unassembled WGS sequence"/>
</dbReference>
<dbReference type="RefSeq" id="WP_002776716.1">
    <property type="nucleotide sequence ID" value="NZ_AANHVQ020000006.1"/>
</dbReference>
<name>A0A0Q2PM70_CAMCO</name>
<evidence type="ECO:0000313" key="15">
    <source>
        <dbReference type="Proteomes" id="UP000557830"/>
    </source>
</evidence>
<dbReference type="EMBL" id="AACRQU010000023">
    <property type="protein sequence ID" value="EAL8417343.1"/>
    <property type="molecule type" value="Genomic_DNA"/>
</dbReference>
<evidence type="ECO:0000313" key="7">
    <source>
        <dbReference type="EMBL" id="EAL8417343.1"/>
    </source>
</evidence>
<evidence type="ECO:0000313" key="14">
    <source>
        <dbReference type="Proteomes" id="UP000411403"/>
    </source>
</evidence>
<sequence>MNLDFVLLCFFVFLDAFALLGLLLGNKKKNQFNDKKFYKICPCKQMAENGSLSTICIYSAVGGFFYSVLSIGYIGFGDLFLNLIFLFTLLSAYMGWKLKLD</sequence>
<keyword evidence="1" id="KW-0472">Membrane</keyword>
<dbReference type="Proteomes" id="UP000352088">
    <property type="component" value="Unassembled WGS sequence"/>
</dbReference>
<reference evidence="6 10" key="2">
    <citation type="submission" date="2018-07" db="EMBL/GenBank/DDBJ databases">
        <authorList>
            <consortium name="NARMS: The National Antimicrobial Resistance Monitoring System"/>
        </authorList>
    </citation>
    <scope>NUCLEOTIDE SEQUENCE [LARGE SCALE GENOMIC DNA]</scope>
    <source>
        <strain evidence="8 14">CVM N17C171</strain>
        <strain evidence="6 10">CVM N17C548</strain>
        <strain evidence="4 12">FSIS11807978</strain>
        <strain evidence="7 9">FSIS11812579</strain>
        <strain evidence="2 15">FSIS1609200</strain>
        <strain evidence="5 13">FSIS1711007</strain>
    </source>
</reference>
<evidence type="ECO:0000313" key="8">
    <source>
        <dbReference type="EMBL" id="EAL9205006.1"/>
    </source>
</evidence>
<keyword evidence="1" id="KW-1133">Transmembrane helix</keyword>
<feature type="transmembrane region" description="Helical" evidence="1">
    <location>
        <begin position="6"/>
        <end position="25"/>
    </location>
</feature>
<evidence type="ECO:0000313" key="11">
    <source>
        <dbReference type="Proteomes" id="UP000361993"/>
    </source>
</evidence>
<dbReference type="Proteomes" id="UP000557830">
    <property type="component" value="Unassembled WGS sequence"/>
</dbReference>
<proteinExistence type="predicted"/>
<dbReference type="EMBL" id="AACGUZ010000010">
    <property type="protein sequence ID" value="EAK5103923.1"/>
    <property type="molecule type" value="Genomic_DNA"/>
</dbReference>
<accession>A0A0Q2PM70</accession>
<feature type="transmembrane region" description="Helical" evidence="1">
    <location>
        <begin position="46"/>
        <end position="67"/>
    </location>
</feature>
<dbReference type="Proteomes" id="UP000365807">
    <property type="component" value="Unassembled WGS sequence"/>
</dbReference>
<feature type="transmembrane region" description="Helical" evidence="1">
    <location>
        <begin position="73"/>
        <end position="96"/>
    </location>
</feature>
<dbReference type="OrthoDB" id="5362913at2"/>
<protein>
    <submittedName>
        <fullName evidence="6">Uncharacterized protein</fullName>
    </submittedName>
</protein>
<evidence type="ECO:0000313" key="4">
    <source>
        <dbReference type="EMBL" id="EAK4358689.1"/>
    </source>
</evidence>
<evidence type="ECO:0000313" key="10">
    <source>
        <dbReference type="Proteomes" id="UP000352088"/>
    </source>
</evidence>
<organism evidence="6 10">
    <name type="scientific">Campylobacter coli</name>
    <dbReference type="NCBI Taxonomy" id="195"/>
    <lineage>
        <taxon>Bacteria</taxon>
        <taxon>Pseudomonadati</taxon>
        <taxon>Campylobacterota</taxon>
        <taxon>Epsilonproteobacteria</taxon>
        <taxon>Campylobacterales</taxon>
        <taxon>Campylobacteraceae</taxon>
        <taxon>Campylobacter</taxon>
    </lineage>
</organism>